<feature type="coiled-coil region" evidence="1">
    <location>
        <begin position="196"/>
        <end position="223"/>
    </location>
</feature>
<evidence type="ECO:0000256" key="1">
    <source>
        <dbReference type="SAM" id="Coils"/>
    </source>
</evidence>
<dbReference type="Proteomes" id="UP000182975">
    <property type="component" value="Unassembled WGS sequence"/>
</dbReference>
<dbReference type="AlphaFoldDB" id="A0A1H8U3R1"/>
<evidence type="ECO:0008006" key="4">
    <source>
        <dbReference type="Google" id="ProtNLM"/>
    </source>
</evidence>
<name>A0A1H8U3R1_9ACTN</name>
<dbReference type="STRING" id="79604.AAY81_01000"/>
<evidence type="ECO:0000313" key="2">
    <source>
        <dbReference type="EMBL" id="SEO97801.1"/>
    </source>
</evidence>
<dbReference type="RefSeq" id="WP_082867777.1">
    <property type="nucleotide sequence ID" value="NZ_CP011402.1"/>
</dbReference>
<keyword evidence="3" id="KW-1185">Reference proteome</keyword>
<proteinExistence type="predicted"/>
<gene>
    <name evidence="2" type="ORF">SAMN02910314_01797</name>
</gene>
<sequence>MMRDMASGARKRAFFCDDGGFSTLGMALALLITISLVLTSAQVYRLYSLSAETQNVADACALAAENQVATFYTAAQICDAVVLSLTLTSVAASGAGLVALCVPGAQEVGSKLIEVGEKVIRARDSFADQAAQGLSAIQEILPFLAAAQAMGVARANSHGEHANYLAVAVLLPQQGYEVTPGADFADEVMEYIGGQEEGIKENARKAEEAARKANESKERAFQADCGAAPGYCMQERADSLAGLSPGDNPLYHSVDTWSFGVALRRAQAYYPARLAQEHPGSPSVDDQANSALRARFYAYACSEISHGYVNEDASGAFDAYFPHLPANTDEMRETRLYTEQVYPVSQDGQGRLHMHAWSGCPCLAREESVGASSIQVMEACAYETCPVCRFHASSMGNVAAASTSTSNGFEHYYRIVEEESRTYREARQEYAQNADEVREPVQTALNGLGEMIMDMENKRISASPPGKYGVVAFVVDGSSVSADALMPNGFVGGGGSLGPRAALSAATLAREEDSGDQSVISSLFDGWVERMEGPLAGVLPQMASAWSHCLHAYARGYDELGQGVEALLGALPLVSASGLGQWASGALDDVLTEVGLHPADMAALKPVLVNSWQVANEDGSAFASRLLGAKEIVAQMPASAANPLDAAVQLSASYAEERIDGLDDTVQIASFDIGDDSIPVSITLPPAWRDGALESVGEARDALRSLPGVSGGSPPWE</sequence>
<dbReference type="EMBL" id="FOEC01000015">
    <property type="protein sequence ID" value="SEO97801.1"/>
    <property type="molecule type" value="Genomic_DNA"/>
</dbReference>
<dbReference type="OrthoDB" id="3188104at2"/>
<organism evidence="2 3">
    <name type="scientific">Denitrobacterium detoxificans</name>
    <dbReference type="NCBI Taxonomy" id="79604"/>
    <lineage>
        <taxon>Bacteria</taxon>
        <taxon>Bacillati</taxon>
        <taxon>Actinomycetota</taxon>
        <taxon>Coriobacteriia</taxon>
        <taxon>Eggerthellales</taxon>
        <taxon>Eggerthellaceae</taxon>
        <taxon>Denitrobacterium</taxon>
    </lineage>
</organism>
<protein>
    <recommendedName>
        <fullName evidence="4">Flp pilus-assembly TadE/G-like</fullName>
    </recommendedName>
</protein>
<accession>A0A1H8U3R1</accession>
<reference evidence="3" key="1">
    <citation type="submission" date="2016-10" db="EMBL/GenBank/DDBJ databases">
        <authorList>
            <person name="Varghese N."/>
        </authorList>
    </citation>
    <scope>NUCLEOTIDE SEQUENCE [LARGE SCALE GENOMIC DNA]</scope>
    <source>
        <strain evidence="3">DSM 21843</strain>
    </source>
</reference>
<keyword evidence="1" id="KW-0175">Coiled coil</keyword>
<evidence type="ECO:0000313" key="3">
    <source>
        <dbReference type="Proteomes" id="UP000182975"/>
    </source>
</evidence>